<accession>A0A3B4F9J3</accession>
<dbReference type="Ensembl" id="ENSPNYT00000007350.1">
    <property type="protein sequence ID" value="ENSPNYP00000007175.1"/>
    <property type="gene ID" value="ENSPNYG00000005486.1"/>
</dbReference>
<dbReference type="PANTHER" id="PTHR45845:SF2">
    <property type="entry name" value="RIKEN CDNA D630003M21 GENE"/>
    <property type="match status" value="1"/>
</dbReference>
<evidence type="ECO:0000313" key="1">
    <source>
        <dbReference type="Ensembl" id="ENSPNYP00000007175.1"/>
    </source>
</evidence>
<name>A0A3B4F9J3_9CICH</name>
<dbReference type="AlphaFoldDB" id="A0A3B4F9J3"/>
<proteinExistence type="predicted"/>
<sequence>MQLNPESLDSSIQSVLSALFPPFEATAPIVLCQLFRTIEERYHGDALQCLLDFLIPSKHVLESVQQAACAGYSDVVFRCEGWPLCLHDKTVIQLAPVNPLLLRPGDFYLQVEPFGEQAARIVLKCLLEEGCREVEETPIPETSYPCIFTEDWLRDINEGRDGTPLSRCLLCTDQGVIKLPWAKIAIPEFLDKPKIMPTCQKSHPEPKQISVPIHFNSSTLPVEATILPANDRMSASLRPAACSSKLVKMEDKRGAPKSCSKPLIKPVGWVSPNTWDSHNYQEIEGDYVDLVDIDKGKELVDKQRDRLPNPTNSVLFKPVRPPPPVPLGNSVPCGRTLQYTEEQNFYHFMDLLKASSPSCPSAGSRDKTGRAVVEVHGDRMGWTSPLVSAQSICELLLYLHSIPRYSMDLVTTMKALNKTVEASQLTSDFGGTFTYSHTEWLQFHQVLKMHAKSTQLLYWWY</sequence>
<dbReference type="PANTHER" id="PTHR45845">
    <property type="entry name" value="RHO GUANINE NUCLEOTIDE EXCHANGE FACTOR-RELATED"/>
    <property type="match status" value="1"/>
</dbReference>
<dbReference type="STRING" id="303518.ENSPNYP00000007175"/>
<organism evidence="1">
    <name type="scientific">Pundamilia nyererei</name>
    <dbReference type="NCBI Taxonomy" id="303518"/>
    <lineage>
        <taxon>Eukaryota</taxon>
        <taxon>Metazoa</taxon>
        <taxon>Chordata</taxon>
        <taxon>Craniata</taxon>
        <taxon>Vertebrata</taxon>
        <taxon>Euteleostomi</taxon>
        <taxon>Actinopterygii</taxon>
        <taxon>Neopterygii</taxon>
        <taxon>Teleostei</taxon>
        <taxon>Neoteleostei</taxon>
        <taxon>Acanthomorphata</taxon>
        <taxon>Ovalentaria</taxon>
        <taxon>Cichlomorphae</taxon>
        <taxon>Cichliformes</taxon>
        <taxon>Cichlidae</taxon>
        <taxon>African cichlids</taxon>
        <taxon>Pseudocrenilabrinae</taxon>
        <taxon>Haplochromini</taxon>
        <taxon>Pundamilia</taxon>
    </lineage>
</organism>
<dbReference type="GeneTree" id="ENSGT00940000165533"/>
<dbReference type="InterPro" id="IPR052231">
    <property type="entry name" value="Rho_GEF_signaling-related"/>
</dbReference>
<protein>
    <submittedName>
        <fullName evidence="1">Uncharacterized protein</fullName>
    </submittedName>
</protein>
<reference evidence="1" key="1">
    <citation type="submission" date="2023-09" db="UniProtKB">
        <authorList>
            <consortium name="Ensembl"/>
        </authorList>
    </citation>
    <scope>IDENTIFICATION</scope>
</reference>